<dbReference type="AlphaFoldDB" id="A0A139LI89"/>
<comment type="caution">
    <text evidence="1">The sequence shown here is derived from an EMBL/GenBank/DDBJ whole genome shotgun (WGS) entry which is preliminary data.</text>
</comment>
<evidence type="ECO:0000313" key="2">
    <source>
        <dbReference type="Proteomes" id="UP000070319"/>
    </source>
</evidence>
<reference evidence="1 2" key="1">
    <citation type="submission" date="2016-02" db="EMBL/GenBank/DDBJ databases">
        <authorList>
            <person name="Wen L."/>
            <person name="He K."/>
            <person name="Yang H."/>
        </authorList>
    </citation>
    <scope>NUCLEOTIDE SEQUENCE [LARGE SCALE GENOMIC DNA]</scope>
    <source>
        <strain evidence="1 2">KLE1704</strain>
    </source>
</reference>
<dbReference type="Proteomes" id="UP000070319">
    <property type="component" value="Unassembled WGS sequence"/>
</dbReference>
<gene>
    <name evidence="1" type="ORF">HMPREF2531_02154</name>
</gene>
<name>A0A139LI89_9BACE</name>
<protein>
    <submittedName>
        <fullName evidence="1">Uncharacterized protein</fullName>
    </submittedName>
</protein>
<organism evidence="1">
    <name type="scientific">Bacteroides intestinalis</name>
    <dbReference type="NCBI Taxonomy" id="329854"/>
    <lineage>
        <taxon>Bacteria</taxon>
        <taxon>Pseudomonadati</taxon>
        <taxon>Bacteroidota</taxon>
        <taxon>Bacteroidia</taxon>
        <taxon>Bacteroidales</taxon>
        <taxon>Bacteroidaceae</taxon>
        <taxon>Bacteroides</taxon>
    </lineage>
</organism>
<proteinExistence type="predicted"/>
<accession>A0A139LI89</accession>
<dbReference type="PATRIC" id="fig|329854.7.peg.2196"/>
<dbReference type="EMBL" id="LTDF01000076">
    <property type="protein sequence ID" value="KXT51157.1"/>
    <property type="molecule type" value="Genomic_DNA"/>
</dbReference>
<evidence type="ECO:0000313" key="1">
    <source>
        <dbReference type="EMBL" id="KXT51157.1"/>
    </source>
</evidence>
<sequence>MSLKRMKLLSFARKLKEREEISVLFNGAHAQKRAKELFSADSCGGAYLEIYDKLLKLCAESKER</sequence>